<reference evidence="1" key="1">
    <citation type="submission" date="2018-03" db="EMBL/GenBank/DDBJ databases">
        <title>Complete genome sequence analysis of Enterobacteria phage IME347.</title>
        <authorList>
            <person name="Li P."/>
            <person name="Wang J."/>
            <person name="Tong Y."/>
        </authorList>
    </citation>
    <scope>NUCLEOTIDE SEQUENCE [LARGE SCALE GENOMIC DNA]</scope>
</reference>
<sequence length="74" mass="8237">MRKQVTCNCRAYDFPHRFGGGRCTGIAIVEEHFPGNLCSGCLLFNGGCEVLTGQEDAKECAYVQDFIEFNEVKL</sequence>
<dbReference type="GeneID" id="54991423"/>
<evidence type="ECO:0000313" key="1">
    <source>
        <dbReference type="EMBL" id="AWD92282.1"/>
    </source>
</evidence>
<dbReference type="KEGG" id="vg:54991423"/>
<dbReference type="RefSeq" id="YP_009800918.1">
    <property type="nucleotide sequence ID" value="NC_047960.1"/>
</dbReference>
<name>A0A2S1GSF8_9CAUD</name>
<proteinExistence type="predicted"/>
<keyword evidence="2" id="KW-1185">Reference proteome</keyword>
<dbReference type="EMBL" id="MH051918">
    <property type="protein sequence ID" value="AWD92282.1"/>
    <property type="molecule type" value="Genomic_DNA"/>
</dbReference>
<dbReference type="Proteomes" id="UP000247217">
    <property type="component" value="Segment"/>
</dbReference>
<evidence type="ECO:0000313" key="2">
    <source>
        <dbReference type="Proteomes" id="UP000247217"/>
    </source>
</evidence>
<protein>
    <submittedName>
        <fullName evidence="1">Uncharacterized protein</fullName>
    </submittedName>
</protein>
<accession>A0A2S1GSF8</accession>
<organism evidence="1">
    <name type="scientific">Escherichia phage vB_EcoS_IME347</name>
    <dbReference type="NCBI Taxonomy" id="2496546"/>
    <lineage>
        <taxon>Viruses</taxon>
        <taxon>Duplodnaviria</taxon>
        <taxon>Heunggongvirae</taxon>
        <taxon>Uroviricota</taxon>
        <taxon>Caudoviricetes</taxon>
        <taxon>Drexlerviridae</taxon>
        <taxon>Tunavirinae</taxon>
        <taxon>Badaguanvirus</taxon>
        <taxon>Badaguanvirus IME347</taxon>
    </lineage>
</organism>